<dbReference type="InterPro" id="IPR036890">
    <property type="entry name" value="HATPase_C_sf"/>
</dbReference>
<dbReference type="Proteomes" id="UP000399805">
    <property type="component" value="Unassembled WGS sequence"/>
</dbReference>
<keyword evidence="5" id="KW-0547">Nucleotide-binding</keyword>
<feature type="transmembrane region" description="Helical" evidence="9">
    <location>
        <begin position="91"/>
        <end position="114"/>
    </location>
</feature>
<dbReference type="EMBL" id="CABVGP010000003">
    <property type="protein sequence ID" value="VVJ23906.1"/>
    <property type="molecule type" value="Genomic_DNA"/>
</dbReference>
<dbReference type="CDD" id="cd16917">
    <property type="entry name" value="HATPase_UhpB-NarQ-NarX-like"/>
    <property type="match status" value="1"/>
</dbReference>
<feature type="transmembrane region" description="Helical" evidence="9">
    <location>
        <begin position="67"/>
        <end position="84"/>
    </location>
</feature>
<keyword evidence="8" id="KW-0902">Two-component regulatory system</keyword>
<keyword evidence="6" id="KW-0418">Kinase</keyword>
<dbReference type="GO" id="GO:0000155">
    <property type="term" value="F:phosphorelay sensor kinase activity"/>
    <property type="evidence" value="ECO:0007669"/>
    <property type="project" value="InterPro"/>
</dbReference>
<reference evidence="11 12" key="1">
    <citation type="submission" date="2019-09" db="EMBL/GenBank/DDBJ databases">
        <authorList>
            <person name="Leyn A S."/>
        </authorList>
    </citation>
    <scope>NUCLEOTIDE SEQUENCE [LARGE SCALE GENOMIC DNA]</scope>
    <source>
        <strain evidence="11">AA231_1</strain>
    </source>
</reference>
<dbReference type="Gene3D" id="3.30.565.10">
    <property type="entry name" value="Histidine kinase-like ATPase, C-terminal domain"/>
    <property type="match status" value="1"/>
</dbReference>
<sequence>MGDVPKRPLLPDTIAPSWLVVQVLGTLFVAGTLVTAREPDPRIWAAYGVASACWLGFVVLASRRPKPAAALLAVASALPAALVGRAGDSSAILLSVIALGRLAALTTVSVGVILGTGLLDIALAVTAHLVAGHSFGAALADAAVMLLLVLVGLNRRQYEVQANQAEALLEQTRLAQAEHARAAALDERTRIAREIHDVLAHSLGALGVQLELAEALLAERSDVDGALRSVRRSRRLAADGLAEARNAVAALRRDVPPLAEALAAVAAEHAANHGVDVGFATGGEVRPLPSAAVVALVGVAREALTNAGKHAPGEDVRMRLEYTTAEVRLDVRTKLGGFTRTSEGFGLAGMRERLALADGTLESGEDDGYWCVRAEIRS</sequence>
<feature type="transmembrane region" description="Helical" evidence="9">
    <location>
        <begin position="134"/>
        <end position="153"/>
    </location>
</feature>
<evidence type="ECO:0000259" key="10">
    <source>
        <dbReference type="Pfam" id="PF07730"/>
    </source>
</evidence>
<keyword evidence="9" id="KW-0812">Transmembrane</keyword>
<evidence type="ECO:0000256" key="9">
    <source>
        <dbReference type="SAM" id="Phobius"/>
    </source>
</evidence>
<dbReference type="EC" id="2.7.13.3" evidence="2"/>
<dbReference type="SUPFAM" id="SSF55874">
    <property type="entry name" value="ATPase domain of HSP90 chaperone/DNA topoisomerase II/histidine kinase"/>
    <property type="match status" value="1"/>
</dbReference>
<evidence type="ECO:0000313" key="12">
    <source>
        <dbReference type="Proteomes" id="UP000399805"/>
    </source>
</evidence>
<keyword evidence="7" id="KW-0067">ATP-binding</keyword>
<feature type="domain" description="Signal transduction histidine kinase subgroup 3 dimerisation and phosphoacceptor" evidence="10">
    <location>
        <begin position="187"/>
        <end position="254"/>
    </location>
</feature>
<organism evidence="11 12">
    <name type="scientific">Amycolatopsis camponoti</name>
    <dbReference type="NCBI Taxonomy" id="2606593"/>
    <lineage>
        <taxon>Bacteria</taxon>
        <taxon>Bacillati</taxon>
        <taxon>Actinomycetota</taxon>
        <taxon>Actinomycetes</taxon>
        <taxon>Pseudonocardiales</taxon>
        <taxon>Pseudonocardiaceae</taxon>
        <taxon>Amycolatopsis</taxon>
    </lineage>
</organism>
<comment type="catalytic activity">
    <reaction evidence="1">
        <text>ATP + protein L-histidine = ADP + protein N-phospho-L-histidine.</text>
        <dbReference type="EC" id="2.7.13.3"/>
    </reaction>
</comment>
<name>A0A6I8M545_9PSEU</name>
<proteinExistence type="predicted"/>
<feature type="transmembrane region" description="Helical" evidence="9">
    <location>
        <begin position="15"/>
        <end position="36"/>
    </location>
</feature>
<dbReference type="GO" id="GO:0046983">
    <property type="term" value="F:protein dimerization activity"/>
    <property type="evidence" value="ECO:0007669"/>
    <property type="project" value="InterPro"/>
</dbReference>
<evidence type="ECO:0000313" key="11">
    <source>
        <dbReference type="EMBL" id="VVJ23906.1"/>
    </source>
</evidence>
<dbReference type="Gene3D" id="1.20.5.1930">
    <property type="match status" value="1"/>
</dbReference>
<evidence type="ECO:0000256" key="4">
    <source>
        <dbReference type="ARBA" id="ARBA00022679"/>
    </source>
</evidence>
<evidence type="ECO:0000256" key="8">
    <source>
        <dbReference type="ARBA" id="ARBA00023012"/>
    </source>
</evidence>
<accession>A0A6I8M545</accession>
<evidence type="ECO:0000256" key="1">
    <source>
        <dbReference type="ARBA" id="ARBA00000085"/>
    </source>
</evidence>
<dbReference type="RefSeq" id="WP_155548638.1">
    <property type="nucleotide sequence ID" value="NZ_CABVGP010000003.1"/>
</dbReference>
<dbReference type="GO" id="GO:0005524">
    <property type="term" value="F:ATP binding"/>
    <property type="evidence" value="ECO:0007669"/>
    <property type="project" value="UniProtKB-KW"/>
</dbReference>
<keyword evidence="4" id="KW-0808">Transferase</keyword>
<feature type="transmembrane region" description="Helical" evidence="9">
    <location>
        <begin position="43"/>
        <end position="61"/>
    </location>
</feature>
<gene>
    <name evidence="11" type="ORF">AA23TX_08789</name>
</gene>
<keyword evidence="3" id="KW-0597">Phosphoprotein</keyword>
<evidence type="ECO:0000256" key="5">
    <source>
        <dbReference type="ARBA" id="ARBA00022741"/>
    </source>
</evidence>
<keyword evidence="9" id="KW-1133">Transmembrane helix</keyword>
<keyword evidence="12" id="KW-1185">Reference proteome</keyword>
<dbReference type="InterPro" id="IPR011712">
    <property type="entry name" value="Sig_transdc_His_kin_sub3_dim/P"/>
</dbReference>
<evidence type="ECO:0000256" key="2">
    <source>
        <dbReference type="ARBA" id="ARBA00012438"/>
    </source>
</evidence>
<evidence type="ECO:0000256" key="3">
    <source>
        <dbReference type="ARBA" id="ARBA00022553"/>
    </source>
</evidence>
<dbReference type="InterPro" id="IPR050482">
    <property type="entry name" value="Sensor_HK_TwoCompSys"/>
</dbReference>
<dbReference type="Pfam" id="PF07730">
    <property type="entry name" value="HisKA_3"/>
    <property type="match status" value="1"/>
</dbReference>
<protein>
    <recommendedName>
        <fullName evidence="2">histidine kinase</fullName>
        <ecNumber evidence="2">2.7.13.3</ecNumber>
    </recommendedName>
</protein>
<dbReference type="PANTHER" id="PTHR24421">
    <property type="entry name" value="NITRATE/NITRITE SENSOR PROTEIN NARX-RELATED"/>
    <property type="match status" value="1"/>
</dbReference>
<evidence type="ECO:0000256" key="7">
    <source>
        <dbReference type="ARBA" id="ARBA00022840"/>
    </source>
</evidence>
<dbReference type="AlphaFoldDB" id="A0A6I8M545"/>
<dbReference type="PANTHER" id="PTHR24421:SF10">
    <property type="entry name" value="NITRATE_NITRITE SENSOR PROTEIN NARQ"/>
    <property type="match status" value="1"/>
</dbReference>
<evidence type="ECO:0000256" key="6">
    <source>
        <dbReference type="ARBA" id="ARBA00022777"/>
    </source>
</evidence>
<dbReference type="GO" id="GO:0016020">
    <property type="term" value="C:membrane"/>
    <property type="evidence" value="ECO:0007669"/>
    <property type="project" value="InterPro"/>
</dbReference>
<keyword evidence="9" id="KW-0472">Membrane</keyword>